<evidence type="ECO:0000313" key="3">
    <source>
        <dbReference type="Proteomes" id="UP000663889"/>
    </source>
</evidence>
<reference evidence="1" key="1">
    <citation type="submission" date="2021-02" db="EMBL/GenBank/DDBJ databases">
        <authorList>
            <person name="Nowell W R."/>
        </authorList>
    </citation>
    <scope>NUCLEOTIDE SEQUENCE</scope>
</reference>
<name>A0A815FZQ7_9BILA</name>
<evidence type="ECO:0000313" key="2">
    <source>
        <dbReference type="EMBL" id="CAF3852014.1"/>
    </source>
</evidence>
<protein>
    <submittedName>
        <fullName evidence="1">Uncharacterized protein</fullName>
    </submittedName>
</protein>
<dbReference type="EMBL" id="CAJNOU010002567">
    <property type="protein sequence ID" value="CAF1332187.1"/>
    <property type="molecule type" value="Genomic_DNA"/>
</dbReference>
<sequence length="72" mass="8753">MLTYGDISRKVLDRFRSPFWLHKNWFVAYDSSGSIFYLPSNCTTLLAEQHIVFYDRITQLIFESNRWQLPYR</sequence>
<dbReference type="Proteomes" id="UP000663874">
    <property type="component" value="Unassembled WGS sequence"/>
</dbReference>
<evidence type="ECO:0000313" key="1">
    <source>
        <dbReference type="EMBL" id="CAF1332187.1"/>
    </source>
</evidence>
<dbReference type="Proteomes" id="UP000663889">
    <property type="component" value="Unassembled WGS sequence"/>
</dbReference>
<comment type="caution">
    <text evidence="1">The sequence shown here is derived from an EMBL/GenBank/DDBJ whole genome shotgun (WGS) entry which is preliminary data.</text>
</comment>
<accession>A0A815FZQ7</accession>
<dbReference type="EMBL" id="CAJOBE010002937">
    <property type="protein sequence ID" value="CAF3852014.1"/>
    <property type="molecule type" value="Genomic_DNA"/>
</dbReference>
<gene>
    <name evidence="2" type="ORF">FNK824_LOCUS17983</name>
    <name evidence="1" type="ORF">SEV965_LOCUS27885</name>
</gene>
<proteinExistence type="predicted"/>
<dbReference type="AlphaFoldDB" id="A0A815FZQ7"/>
<organism evidence="1 3">
    <name type="scientific">Rotaria sordida</name>
    <dbReference type="NCBI Taxonomy" id="392033"/>
    <lineage>
        <taxon>Eukaryota</taxon>
        <taxon>Metazoa</taxon>
        <taxon>Spiralia</taxon>
        <taxon>Gnathifera</taxon>
        <taxon>Rotifera</taxon>
        <taxon>Eurotatoria</taxon>
        <taxon>Bdelloidea</taxon>
        <taxon>Philodinida</taxon>
        <taxon>Philodinidae</taxon>
        <taxon>Rotaria</taxon>
    </lineage>
</organism>